<sequence>MTLADLVARVRCLLIDFDGPICSVFAGYPAADVAQRLREVVRERLDGNLPSSIAVSNVDPLQLLGQVEALGDDELTRAVAETCRDAETTAVASARATPGAEDLLRTAHRTGRRVVIVSNNASAAIETYLRDNDLNGYVDGVAARFDGMSPRLLKPHPFLIESGLKTVHVQPGDALFIGDSVTDVKAGQAAGTPTIGYANKPGKHRLLTDAGADGVIETMKSLVQALQPVTTGPSA</sequence>
<dbReference type="GO" id="GO:0005829">
    <property type="term" value="C:cytosol"/>
    <property type="evidence" value="ECO:0007669"/>
    <property type="project" value="TreeGrafter"/>
</dbReference>
<dbReference type="CDD" id="cd01427">
    <property type="entry name" value="HAD_like"/>
    <property type="match status" value="1"/>
</dbReference>
<dbReference type="SUPFAM" id="SSF56784">
    <property type="entry name" value="HAD-like"/>
    <property type="match status" value="1"/>
</dbReference>
<proteinExistence type="predicted"/>
<evidence type="ECO:0000313" key="1">
    <source>
        <dbReference type="EMBL" id="GIE52658.1"/>
    </source>
</evidence>
<keyword evidence="2" id="KW-1185">Reference proteome</keyword>
<evidence type="ECO:0000313" key="2">
    <source>
        <dbReference type="Proteomes" id="UP000647172"/>
    </source>
</evidence>
<dbReference type="InterPro" id="IPR050155">
    <property type="entry name" value="HAD-like_hydrolase_sf"/>
</dbReference>
<comment type="caution">
    <text evidence="1">The sequence shown here is derived from an EMBL/GenBank/DDBJ whole genome shotgun (WGS) entry which is preliminary data.</text>
</comment>
<accession>A0A919JN33</accession>
<keyword evidence="1" id="KW-0378">Hydrolase</keyword>
<dbReference type="Gene3D" id="3.40.50.1000">
    <property type="entry name" value="HAD superfamily/HAD-like"/>
    <property type="match status" value="1"/>
</dbReference>
<protein>
    <submittedName>
        <fullName evidence="1">Hydrolase</fullName>
    </submittedName>
</protein>
<dbReference type="GO" id="GO:0008967">
    <property type="term" value="F:phosphoglycolate phosphatase activity"/>
    <property type="evidence" value="ECO:0007669"/>
    <property type="project" value="TreeGrafter"/>
</dbReference>
<dbReference type="InterPro" id="IPR023214">
    <property type="entry name" value="HAD_sf"/>
</dbReference>
<gene>
    <name evidence="1" type="ORF">Ani05nite_61920</name>
</gene>
<dbReference type="EMBL" id="BOMQ01000073">
    <property type="protein sequence ID" value="GIE52658.1"/>
    <property type="molecule type" value="Genomic_DNA"/>
</dbReference>
<dbReference type="Pfam" id="PF00702">
    <property type="entry name" value="Hydrolase"/>
    <property type="match status" value="1"/>
</dbReference>
<dbReference type="AlphaFoldDB" id="A0A919JN33"/>
<dbReference type="InterPro" id="IPR036412">
    <property type="entry name" value="HAD-like_sf"/>
</dbReference>
<dbReference type="RefSeq" id="WP_203774271.1">
    <property type="nucleotide sequence ID" value="NZ_BAAAYJ010000006.1"/>
</dbReference>
<dbReference type="Proteomes" id="UP000647172">
    <property type="component" value="Unassembled WGS sequence"/>
</dbReference>
<name>A0A919JN33_9ACTN</name>
<organism evidence="1 2">
    <name type="scientific">Actinoplanes nipponensis</name>
    <dbReference type="NCBI Taxonomy" id="135950"/>
    <lineage>
        <taxon>Bacteria</taxon>
        <taxon>Bacillati</taxon>
        <taxon>Actinomycetota</taxon>
        <taxon>Actinomycetes</taxon>
        <taxon>Micromonosporales</taxon>
        <taxon>Micromonosporaceae</taxon>
        <taxon>Actinoplanes</taxon>
    </lineage>
</organism>
<dbReference type="PANTHER" id="PTHR43434">
    <property type="entry name" value="PHOSPHOGLYCOLATE PHOSPHATASE"/>
    <property type="match status" value="1"/>
</dbReference>
<dbReference type="GO" id="GO:0006281">
    <property type="term" value="P:DNA repair"/>
    <property type="evidence" value="ECO:0007669"/>
    <property type="project" value="TreeGrafter"/>
</dbReference>
<dbReference type="PANTHER" id="PTHR43434:SF1">
    <property type="entry name" value="PHOSPHOGLYCOLATE PHOSPHATASE"/>
    <property type="match status" value="1"/>
</dbReference>
<reference evidence="1" key="1">
    <citation type="submission" date="2021-01" db="EMBL/GenBank/DDBJ databases">
        <title>Whole genome shotgun sequence of Actinoplanes nipponensis NBRC 14063.</title>
        <authorList>
            <person name="Komaki H."/>
            <person name="Tamura T."/>
        </authorList>
    </citation>
    <scope>NUCLEOTIDE SEQUENCE</scope>
    <source>
        <strain evidence="1">NBRC 14063</strain>
    </source>
</reference>